<keyword evidence="3" id="KW-1185">Reference proteome</keyword>
<dbReference type="EMBL" id="JABBMI010000055">
    <property type="protein sequence ID" value="NMK53983.1"/>
    <property type="molecule type" value="Genomic_DNA"/>
</dbReference>
<comment type="caution">
    <text evidence="2">The sequence shown here is derived from an EMBL/GenBank/DDBJ whole genome shotgun (WGS) entry which is preliminary data.</text>
</comment>
<evidence type="ECO:0000313" key="2">
    <source>
        <dbReference type="EMBL" id="NMK53983.1"/>
    </source>
</evidence>
<evidence type="ECO:0000313" key="3">
    <source>
        <dbReference type="Proteomes" id="UP000538955"/>
    </source>
</evidence>
<reference evidence="2 3" key="1">
    <citation type="submission" date="2020-04" db="EMBL/GenBank/DDBJ databases">
        <title>The Epidemiology and Molecular Characteristics of Linezolid-Resistant Staphylococcus capitis in Huashan Hospital, Shanghai.</title>
        <authorList>
            <person name="Ding L."/>
            <person name="Li P."/>
            <person name="Yang Y."/>
            <person name="Lin D."/>
            <person name="Xu X."/>
        </authorList>
    </citation>
    <scope>NUCLEOTIDE SEQUENCE [LARGE SCALE GENOMIC DNA]</scope>
    <source>
        <strain evidence="2 3">17-84</strain>
    </source>
</reference>
<feature type="transmembrane region" description="Helical" evidence="1">
    <location>
        <begin position="77"/>
        <end position="98"/>
    </location>
</feature>
<gene>
    <name evidence="2" type="ORF">HHM24_04350</name>
</gene>
<evidence type="ECO:0000256" key="1">
    <source>
        <dbReference type="SAM" id="Phobius"/>
    </source>
</evidence>
<organism evidence="2 3">
    <name type="scientific">Staphylococcus capitis</name>
    <dbReference type="NCBI Taxonomy" id="29388"/>
    <lineage>
        <taxon>Bacteria</taxon>
        <taxon>Bacillati</taxon>
        <taxon>Bacillota</taxon>
        <taxon>Bacilli</taxon>
        <taxon>Bacillales</taxon>
        <taxon>Staphylococcaceae</taxon>
        <taxon>Staphylococcus</taxon>
    </lineage>
</organism>
<keyword evidence="1" id="KW-0812">Transmembrane</keyword>
<keyword evidence="1" id="KW-1133">Transmembrane helix</keyword>
<keyword evidence="1" id="KW-0472">Membrane</keyword>
<proteinExistence type="predicted"/>
<protein>
    <submittedName>
        <fullName evidence="2">Uncharacterized protein</fullName>
    </submittedName>
</protein>
<name>A0ABX1SRI3_STACP</name>
<feature type="transmembrane region" description="Helical" evidence="1">
    <location>
        <begin position="41"/>
        <end position="65"/>
    </location>
</feature>
<sequence>MSDYEEHDVIEVREDYGFKAGLRQRPMDITRRSEWLEKFNIPYAVSMMGILILLVGVGMTNVVTISFLTNDLERAKYIWIGVVLLDISISLIIALASFKMPSFGSPLKSGYMFIYQITRRGLIKLGIISTDHETGIARVRKDGVILYSNGDYGIMYKVDGRTSATAYPSEIVKQEEIMSSYHNGRLTTTTEFHITISQRQNAETQIANQEACRNSTNRKSIKDLCSAEITNLDEHINGVKPVAEHYLIQRNSSEQQLQISYERLENFVKRDNMYNSILRLNKKDTSEVLDAFFKLK</sequence>
<accession>A0ABX1SRI3</accession>
<dbReference type="Proteomes" id="UP000538955">
    <property type="component" value="Unassembled WGS sequence"/>
</dbReference>
<dbReference type="RefSeq" id="WP_168992945.1">
    <property type="nucleotide sequence ID" value="NZ_JABBMI010000055.1"/>
</dbReference>